<gene>
    <name evidence="2" type="primary">Dsec\GM19845</name>
    <name evidence="2" type="ORF">Dsec_GM19845</name>
</gene>
<keyword evidence="3" id="KW-1185">Reference proteome</keyword>
<feature type="chain" id="PRO_5002805819" evidence="1">
    <location>
        <begin position="25"/>
        <end position="176"/>
    </location>
</feature>
<name>B4HPD0_DROSE</name>
<dbReference type="AlphaFoldDB" id="B4HPD0"/>
<dbReference type="HOGENOM" id="CLU_116900_0_1_1"/>
<dbReference type="InterPro" id="IPR010512">
    <property type="entry name" value="DUF1091"/>
</dbReference>
<dbReference type="PANTHER" id="PTHR20898">
    <property type="entry name" value="DAEDALUS ON 3-RELATED-RELATED"/>
    <property type="match status" value="1"/>
</dbReference>
<dbReference type="OMA" id="HTADLNF"/>
<dbReference type="EMBL" id="CH480816">
    <property type="protein sequence ID" value="EDW48568.1"/>
    <property type="molecule type" value="Genomic_DNA"/>
</dbReference>
<dbReference type="Pfam" id="PF06477">
    <property type="entry name" value="DUF1091"/>
    <property type="match status" value="1"/>
</dbReference>
<organism evidence="3">
    <name type="scientific">Drosophila sechellia</name>
    <name type="common">Fruit fly</name>
    <dbReference type="NCBI Taxonomy" id="7238"/>
    <lineage>
        <taxon>Eukaryota</taxon>
        <taxon>Metazoa</taxon>
        <taxon>Ecdysozoa</taxon>
        <taxon>Arthropoda</taxon>
        <taxon>Hexapoda</taxon>
        <taxon>Insecta</taxon>
        <taxon>Pterygota</taxon>
        <taxon>Neoptera</taxon>
        <taxon>Endopterygota</taxon>
        <taxon>Diptera</taxon>
        <taxon>Brachycera</taxon>
        <taxon>Muscomorpha</taxon>
        <taxon>Ephydroidea</taxon>
        <taxon>Drosophilidae</taxon>
        <taxon>Drosophila</taxon>
        <taxon>Sophophora</taxon>
    </lineage>
</organism>
<evidence type="ECO:0000313" key="3">
    <source>
        <dbReference type="Proteomes" id="UP000001292"/>
    </source>
</evidence>
<dbReference type="SMART" id="SM00697">
    <property type="entry name" value="DM8"/>
    <property type="match status" value="1"/>
</dbReference>
<accession>B4HPD0</accession>
<dbReference type="Proteomes" id="UP000001292">
    <property type="component" value="Unassembled WGS sequence"/>
</dbReference>
<evidence type="ECO:0000256" key="1">
    <source>
        <dbReference type="SAM" id="SignalP"/>
    </source>
</evidence>
<proteinExistence type="predicted"/>
<protein>
    <submittedName>
        <fullName evidence="2">GM19845</fullName>
    </submittedName>
</protein>
<keyword evidence="1" id="KW-0732">Signal</keyword>
<reference evidence="2 3" key="1">
    <citation type="journal article" date="2007" name="Nature">
        <title>Evolution of genes and genomes on the Drosophila phylogeny.</title>
        <authorList>
            <consortium name="Drosophila 12 Genomes Consortium"/>
            <person name="Clark A.G."/>
            <person name="Eisen M.B."/>
            <person name="Smith D.R."/>
            <person name="Bergman C.M."/>
            <person name="Oliver B."/>
            <person name="Markow T.A."/>
            <person name="Kaufman T.C."/>
            <person name="Kellis M."/>
            <person name="Gelbart W."/>
            <person name="Iyer V.N."/>
            <person name="Pollard D.A."/>
            <person name="Sackton T.B."/>
            <person name="Larracuente A.M."/>
            <person name="Singh N.D."/>
            <person name="Abad J.P."/>
            <person name="Abt D.N."/>
            <person name="Adryan B."/>
            <person name="Aguade M."/>
            <person name="Akashi H."/>
            <person name="Anderson W.W."/>
            <person name="Aquadro C.F."/>
            <person name="Ardell D.H."/>
            <person name="Arguello R."/>
            <person name="Artieri C.G."/>
            <person name="Barbash D.A."/>
            <person name="Barker D."/>
            <person name="Barsanti P."/>
            <person name="Batterham P."/>
            <person name="Batzoglou S."/>
            <person name="Begun D."/>
            <person name="Bhutkar A."/>
            <person name="Blanco E."/>
            <person name="Bosak S.A."/>
            <person name="Bradley R.K."/>
            <person name="Brand A.D."/>
            <person name="Brent M.R."/>
            <person name="Brooks A.N."/>
            <person name="Brown R.H."/>
            <person name="Butlin R.K."/>
            <person name="Caggese C."/>
            <person name="Calvi B.R."/>
            <person name="Bernardo de Carvalho A."/>
            <person name="Caspi A."/>
            <person name="Castrezana S."/>
            <person name="Celniker S.E."/>
            <person name="Chang J.L."/>
            <person name="Chapple C."/>
            <person name="Chatterji S."/>
            <person name="Chinwalla A."/>
            <person name="Civetta A."/>
            <person name="Clifton S.W."/>
            <person name="Comeron J.M."/>
            <person name="Costello J.C."/>
            <person name="Coyne J.A."/>
            <person name="Daub J."/>
            <person name="David R.G."/>
            <person name="Delcher A.L."/>
            <person name="Delehaunty K."/>
            <person name="Do C.B."/>
            <person name="Ebling H."/>
            <person name="Edwards K."/>
            <person name="Eickbush T."/>
            <person name="Evans J.D."/>
            <person name="Filipski A."/>
            <person name="Findeiss S."/>
            <person name="Freyhult E."/>
            <person name="Fulton L."/>
            <person name="Fulton R."/>
            <person name="Garcia A.C."/>
            <person name="Gardiner A."/>
            <person name="Garfield D.A."/>
            <person name="Garvin B.E."/>
            <person name="Gibson G."/>
            <person name="Gilbert D."/>
            <person name="Gnerre S."/>
            <person name="Godfrey J."/>
            <person name="Good R."/>
            <person name="Gotea V."/>
            <person name="Gravely B."/>
            <person name="Greenberg A.J."/>
            <person name="Griffiths-Jones S."/>
            <person name="Gross S."/>
            <person name="Guigo R."/>
            <person name="Gustafson E.A."/>
            <person name="Haerty W."/>
            <person name="Hahn M.W."/>
            <person name="Halligan D.L."/>
            <person name="Halpern A.L."/>
            <person name="Halter G.M."/>
            <person name="Han M.V."/>
            <person name="Heger A."/>
            <person name="Hillier L."/>
            <person name="Hinrichs A.S."/>
            <person name="Holmes I."/>
            <person name="Hoskins R.A."/>
            <person name="Hubisz M.J."/>
            <person name="Hultmark D."/>
            <person name="Huntley M.A."/>
            <person name="Jaffe D.B."/>
            <person name="Jagadeeshan S."/>
            <person name="Jeck W.R."/>
            <person name="Johnson J."/>
            <person name="Jones C.D."/>
            <person name="Jordan W.C."/>
            <person name="Karpen G.H."/>
            <person name="Kataoka E."/>
            <person name="Keightley P.D."/>
            <person name="Kheradpour P."/>
            <person name="Kirkness E.F."/>
            <person name="Koerich L.B."/>
            <person name="Kristiansen K."/>
            <person name="Kudrna D."/>
            <person name="Kulathinal R.J."/>
            <person name="Kumar S."/>
            <person name="Kwok R."/>
            <person name="Lander E."/>
            <person name="Langley C.H."/>
            <person name="Lapoint R."/>
            <person name="Lazzaro B.P."/>
            <person name="Lee S.J."/>
            <person name="Levesque L."/>
            <person name="Li R."/>
            <person name="Lin C.F."/>
            <person name="Lin M.F."/>
            <person name="Lindblad-Toh K."/>
            <person name="Llopart A."/>
            <person name="Long M."/>
            <person name="Low L."/>
            <person name="Lozovsky E."/>
            <person name="Lu J."/>
            <person name="Luo M."/>
            <person name="Machado C.A."/>
            <person name="Makalowski W."/>
            <person name="Marzo M."/>
            <person name="Matsuda M."/>
            <person name="Matzkin L."/>
            <person name="McAllister B."/>
            <person name="McBride C.S."/>
            <person name="McKernan B."/>
            <person name="McKernan K."/>
            <person name="Mendez-Lago M."/>
            <person name="Minx P."/>
            <person name="Mollenhauer M.U."/>
            <person name="Montooth K."/>
            <person name="Mount S.M."/>
            <person name="Mu X."/>
            <person name="Myers E."/>
            <person name="Negre B."/>
            <person name="Newfeld S."/>
            <person name="Nielsen R."/>
            <person name="Noor M.A."/>
            <person name="O'Grady P."/>
            <person name="Pachter L."/>
            <person name="Papaceit M."/>
            <person name="Parisi M.J."/>
            <person name="Parisi M."/>
            <person name="Parts L."/>
            <person name="Pedersen J.S."/>
            <person name="Pesole G."/>
            <person name="Phillippy A.M."/>
            <person name="Ponting C.P."/>
            <person name="Pop M."/>
            <person name="Porcelli D."/>
            <person name="Powell J.R."/>
            <person name="Prohaska S."/>
            <person name="Pruitt K."/>
            <person name="Puig M."/>
            <person name="Quesneville H."/>
            <person name="Ram K.R."/>
            <person name="Rand D."/>
            <person name="Rasmussen M.D."/>
            <person name="Reed L.K."/>
            <person name="Reenan R."/>
            <person name="Reily A."/>
            <person name="Remington K.A."/>
            <person name="Rieger T.T."/>
            <person name="Ritchie M.G."/>
            <person name="Robin C."/>
            <person name="Rogers Y.H."/>
            <person name="Rohde C."/>
            <person name="Rozas J."/>
            <person name="Rubenfield M.J."/>
            <person name="Ruiz A."/>
            <person name="Russo S."/>
            <person name="Salzberg S.L."/>
            <person name="Sanchez-Gracia A."/>
            <person name="Saranga D.J."/>
            <person name="Sato H."/>
            <person name="Schaeffer S.W."/>
            <person name="Schatz M.C."/>
            <person name="Schlenke T."/>
            <person name="Schwartz R."/>
            <person name="Segarra C."/>
            <person name="Singh R.S."/>
            <person name="Sirot L."/>
            <person name="Sirota M."/>
            <person name="Sisneros N.B."/>
            <person name="Smith C.D."/>
            <person name="Smith T.F."/>
            <person name="Spieth J."/>
            <person name="Stage D.E."/>
            <person name="Stark A."/>
            <person name="Stephan W."/>
            <person name="Strausberg R.L."/>
            <person name="Strempel S."/>
            <person name="Sturgill D."/>
            <person name="Sutton G."/>
            <person name="Sutton G.G."/>
            <person name="Tao W."/>
            <person name="Teichmann S."/>
            <person name="Tobari Y.N."/>
            <person name="Tomimura Y."/>
            <person name="Tsolas J.M."/>
            <person name="Valente V.L."/>
            <person name="Venter E."/>
            <person name="Venter J.C."/>
            <person name="Vicario S."/>
            <person name="Vieira F.G."/>
            <person name="Vilella A.J."/>
            <person name="Villasante A."/>
            <person name="Walenz B."/>
            <person name="Wang J."/>
            <person name="Wasserman M."/>
            <person name="Watts T."/>
            <person name="Wilson D."/>
            <person name="Wilson R.K."/>
            <person name="Wing R.A."/>
            <person name="Wolfner M.F."/>
            <person name="Wong A."/>
            <person name="Wong G.K."/>
            <person name="Wu C.I."/>
            <person name="Wu G."/>
            <person name="Yamamoto D."/>
            <person name="Yang H.P."/>
            <person name="Yang S.P."/>
            <person name="Yorke J.A."/>
            <person name="Yoshida K."/>
            <person name="Zdobnov E."/>
            <person name="Zhang P."/>
            <person name="Zhang Y."/>
            <person name="Zimin A.V."/>
            <person name="Baldwin J."/>
            <person name="Abdouelleil A."/>
            <person name="Abdulkadir J."/>
            <person name="Abebe A."/>
            <person name="Abera B."/>
            <person name="Abreu J."/>
            <person name="Acer S.C."/>
            <person name="Aftuck L."/>
            <person name="Alexander A."/>
            <person name="An P."/>
            <person name="Anderson E."/>
            <person name="Anderson S."/>
            <person name="Arachi H."/>
            <person name="Azer M."/>
            <person name="Bachantsang P."/>
            <person name="Barry A."/>
            <person name="Bayul T."/>
            <person name="Berlin A."/>
            <person name="Bessette D."/>
            <person name="Bloom T."/>
            <person name="Blye J."/>
            <person name="Boguslavskiy L."/>
            <person name="Bonnet C."/>
            <person name="Boukhgalter B."/>
            <person name="Bourzgui I."/>
            <person name="Brown A."/>
            <person name="Cahill P."/>
            <person name="Channer S."/>
            <person name="Cheshatsang Y."/>
            <person name="Chuda L."/>
            <person name="Citroen M."/>
            <person name="Collymore A."/>
            <person name="Cooke P."/>
            <person name="Costello M."/>
            <person name="D'Aco K."/>
            <person name="Daza R."/>
            <person name="De Haan G."/>
            <person name="DeGray S."/>
            <person name="DeMaso C."/>
            <person name="Dhargay N."/>
            <person name="Dooley K."/>
            <person name="Dooley E."/>
            <person name="Doricent M."/>
            <person name="Dorje P."/>
            <person name="Dorjee K."/>
            <person name="Dupes A."/>
            <person name="Elong R."/>
            <person name="Falk J."/>
            <person name="Farina A."/>
            <person name="Faro S."/>
            <person name="Ferguson D."/>
            <person name="Fisher S."/>
            <person name="Foley C.D."/>
            <person name="Franke A."/>
            <person name="Friedrich D."/>
            <person name="Gadbois L."/>
            <person name="Gearin G."/>
            <person name="Gearin C.R."/>
            <person name="Giannoukos G."/>
            <person name="Goode T."/>
            <person name="Graham J."/>
            <person name="Grandbois E."/>
            <person name="Grewal S."/>
            <person name="Gyaltsen K."/>
            <person name="Hafez N."/>
            <person name="Hagos B."/>
            <person name="Hall J."/>
            <person name="Henson C."/>
            <person name="Hollinger A."/>
            <person name="Honan T."/>
            <person name="Huard M.D."/>
            <person name="Hughes L."/>
            <person name="Hurhula B."/>
            <person name="Husby M.E."/>
            <person name="Kamat A."/>
            <person name="Kanga B."/>
            <person name="Kashin S."/>
            <person name="Khazanovich D."/>
            <person name="Kisner P."/>
            <person name="Lance K."/>
            <person name="Lara M."/>
            <person name="Lee W."/>
            <person name="Lennon N."/>
            <person name="Letendre F."/>
            <person name="LeVine R."/>
            <person name="Lipovsky A."/>
            <person name="Liu X."/>
            <person name="Liu J."/>
            <person name="Liu S."/>
            <person name="Lokyitsang T."/>
            <person name="Lokyitsang Y."/>
            <person name="Lubonja R."/>
            <person name="Lui A."/>
            <person name="MacDonald P."/>
            <person name="Magnisalis V."/>
            <person name="Maru K."/>
            <person name="Matthews C."/>
            <person name="McCusker W."/>
            <person name="McDonough S."/>
            <person name="Mehta T."/>
            <person name="Meldrim J."/>
            <person name="Meneus L."/>
            <person name="Mihai O."/>
            <person name="Mihalev A."/>
            <person name="Mihova T."/>
            <person name="Mittelman R."/>
            <person name="Mlenga V."/>
            <person name="Montmayeur A."/>
            <person name="Mulrain L."/>
            <person name="Navidi A."/>
            <person name="Naylor J."/>
            <person name="Negash T."/>
            <person name="Nguyen T."/>
            <person name="Nguyen N."/>
            <person name="Nicol R."/>
            <person name="Norbu C."/>
            <person name="Norbu N."/>
            <person name="Novod N."/>
            <person name="O'Neill B."/>
            <person name="Osman S."/>
            <person name="Markiewicz E."/>
            <person name="Oyono O.L."/>
            <person name="Patti C."/>
            <person name="Phunkhang P."/>
            <person name="Pierre F."/>
            <person name="Priest M."/>
            <person name="Raghuraman S."/>
            <person name="Rege F."/>
            <person name="Reyes R."/>
            <person name="Rise C."/>
            <person name="Rogov P."/>
            <person name="Ross K."/>
            <person name="Ryan E."/>
            <person name="Settipalli S."/>
            <person name="Shea T."/>
            <person name="Sherpa N."/>
            <person name="Shi L."/>
            <person name="Shih D."/>
            <person name="Sparrow T."/>
            <person name="Spaulding J."/>
            <person name="Stalker J."/>
            <person name="Stange-Thomann N."/>
            <person name="Stavropoulos S."/>
            <person name="Stone C."/>
            <person name="Strader C."/>
            <person name="Tesfaye S."/>
            <person name="Thomson T."/>
            <person name="Thoulutsang Y."/>
            <person name="Thoulutsang D."/>
            <person name="Topham K."/>
            <person name="Topping I."/>
            <person name="Tsamla T."/>
            <person name="Vassiliev H."/>
            <person name="Vo A."/>
            <person name="Wangchuk T."/>
            <person name="Wangdi T."/>
            <person name="Weiand M."/>
            <person name="Wilkinson J."/>
            <person name="Wilson A."/>
            <person name="Yadav S."/>
            <person name="Young G."/>
            <person name="Yu Q."/>
            <person name="Zembek L."/>
            <person name="Zhong D."/>
            <person name="Zimmer A."/>
            <person name="Zwirko Z."/>
            <person name="Jaffe D.B."/>
            <person name="Alvarez P."/>
            <person name="Brockman W."/>
            <person name="Butler J."/>
            <person name="Chin C."/>
            <person name="Gnerre S."/>
            <person name="Grabherr M."/>
            <person name="Kleber M."/>
            <person name="Mauceli E."/>
            <person name="MacCallum I."/>
        </authorList>
    </citation>
    <scope>NUCLEOTIDE SEQUENCE [LARGE SCALE GENOMIC DNA]</scope>
    <source>
        <strain evidence="3">Rob3c / Tucson 14021-0248.25</strain>
    </source>
</reference>
<sequence length="176" mass="20381">MNPNVILPGVFLAALFLMISVSEAPYIKLTNVVCESKNKSWAVFHYCRLKAYSRNKTSMNINATFLHPTNNVSLRLKMVKRLSGYKPFLFDITIDACRFLRKRHNPVIKMFYSFIKDYSTLNHTCPYVGLQVVSDYHTAVFPVPLPTGDYGVLLDFIFDAKKQFHVNIYFTFVEDF</sequence>
<dbReference type="PhylomeDB" id="B4HPD0"/>
<dbReference type="PANTHER" id="PTHR20898:SF0">
    <property type="entry name" value="DAEDALUS ON 3-RELATED"/>
    <property type="match status" value="1"/>
</dbReference>
<evidence type="ECO:0000313" key="2">
    <source>
        <dbReference type="EMBL" id="EDW48568.1"/>
    </source>
</evidence>
<feature type="signal peptide" evidence="1">
    <location>
        <begin position="1"/>
        <end position="24"/>
    </location>
</feature>